<dbReference type="Proteomes" id="UP000637643">
    <property type="component" value="Unassembled WGS sequence"/>
</dbReference>
<reference evidence="1" key="1">
    <citation type="journal article" date="2014" name="Int. J. Syst. Evol. Microbiol.">
        <title>Complete genome sequence of Corynebacterium casei LMG S-19264T (=DSM 44701T), isolated from a smear-ripened cheese.</title>
        <authorList>
            <consortium name="US DOE Joint Genome Institute (JGI-PGF)"/>
            <person name="Walter F."/>
            <person name="Albersmeier A."/>
            <person name="Kalinowski J."/>
            <person name="Ruckert C."/>
        </authorList>
    </citation>
    <scope>NUCLEOTIDE SEQUENCE</scope>
    <source>
        <strain evidence="1">CGMCC 1.16134</strain>
    </source>
</reference>
<dbReference type="RefSeq" id="WP_189022126.1">
    <property type="nucleotide sequence ID" value="NZ_BMKR01000002.1"/>
</dbReference>
<keyword evidence="2" id="KW-1185">Reference proteome</keyword>
<organism evidence="1 2">
    <name type="scientific">Paenibacillus albidus</name>
    <dbReference type="NCBI Taxonomy" id="2041023"/>
    <lineage>
        <taxon>Bacteria</taxon>
        <taxon>Bacillati</taxon>
        <taxon>Bacillota</taxon>
        <taxon>Bacilli</taxon>
        <taxon>Bacillales</taxon>
        <taxon>Paenibacillaceae</taxon>
        <taxon>Paenibacillus</taxon>
    </lineage>
</organism>
<dbReference type="EMBL" id="BMKR01000002">
    <property type="protein sequence ID" value="GGF63883.1"/>
    <property type="molecule type" value="Genomic_DNA"/>
</dbReference>
<accession>A0A917C027</accession>
<gene>
    <name evidence="1" type="ORF">GCM10010912_06200</name>
</gene>
<protein>
    <submittedName>
        <fullName evidence="1">Uncharacterized protein</fullName>
    </submittedName>
</protein>
<proteinExistence type="predicted"/>
<sequence>MESVMTLVQFYLELEEKIKTFITGQSALDFFEGSTAVVEGGAYSWRPLSSAGAEIQYKLCKEYVELAAQGRLTLEQKESPYLKTFDESYHVALGYLYQQDLVFVPTLEEVFGILKKEIDLQRFLIIQALAE</sequence>
<evidence type="ECO:0000313" key="2">
    <source>
        <dbReference type="Proteomes" id="UP000637643"/>
    </source>
</evidence>
<name>A0A917C027_9BACL</name>
<evidence type="ECO:0000313" key="1">
    <source>
        <dbReference type="EMBL" id="GGF63883.1"/>
    </source>
</evidence>
<dbReference type="AlphaFoldDB" id="A0A917C027"/>
<reference evidence="1" key="2">
    <citation type="submission" date="2020-09" db="EMBL/GenBank/DDBJ databases">
        <authorList>
            <person name="Sun Q."/>
            <person name="Zhou Y."/>
        </authorList>
    </citation>
    <scope>NUCLEOTIDE SEQUENCE</scope>
    <source>
        <strain evidence="1">CGMCC 1.16134</strain>
    </source>
</reference>
<comment type="caution">
    <text evidence="1">The sequence shown here is derived from an EMBL/GenBank/DDBJ whole genome shotgun (WGS) entry which is preliminary data.</text>
</comment>